<gene>
    <name evidence="3" type="ORF">ASPSYDRAFT_47429</name>
</gene>
<evidence type="ECO:0000313" key="3">
    <source>
        <dbReference type="EMBL" id="OJJ57137.1"/>
    </source>
</evidence>
<dbReference type="CDD" id="cd05233">
    <property type="entry name" value="SDR_c"/>
    <property type="match status" value="1"/>
</dbReference>
<evidence type="ECO:0000256" key="2">
    <source>
        <dbReference type="ARBA" id="ARBA00023002"/>
    </source>
</evidence>
<organism evidence="3 4">
    <name type="scientific">Aspergillus sydowii CBS 593.65</name>
    <dbReference type="NCBI Taxonomy" id="1036612"/>
    <lineage>
        <taxon>Eukaryota</taxon>
        <taxon>Fungi</taxon>
        <taxon>Dikarya</taxon>
        <taxon>Ascomycota</taxon>
        <taxon>Pezizomycotina</taxon>
        <taxon>Eurotiomycetes</taxon>
        <taxon>Eurotiomycetidae</taxon>
        <taxon>Eurotiales</taxon>
        <taxon>Aspergillaceae</taxon>
        <taxon>Aspergillus</taxon>
        <taxon>Aspergillus subgen. Nidulantes</taxon>
    </lineage>
</organism>
<dbReference type="Gene3D" id="3.40.50.720">
    <property type="entry name" value="NAD(P)-binding Rossmann-like Domain"/>
    <property type="match status" value="1"/>
</dbReference>
<keyword evidence="4" id="KW-1185">Reference proteome</keyword>
<evidence type="ECO:0008006" key="5">
    <source>
        <dbReference type="Google" id="ProtNLM"/>
    </source>
</evidence>
<dbReference type="GO" id="GO:0016491">
    <property type="term" value="F:oxidoreductase activity"/>
    <property type="evidence" value="ECO:0007669"/>
    <property type="project" value="UniProtKB-KW"/>
</dbReference>
<accession>A0A1L9TCI8</accession>
<dbReference type="InterPro" id="IPR002347">
    <property type="entry name" value="SDR_fam"/>
</dbReference>
<evidence type="ECO:0000256" key="1">
    <source>
        <dbReference type="ARBA" id="ARBA00006484"/>
    </source>
</evidence>
<dbReference type="EMBL" id="KV878589">
    <property type="protein sequence ID" value="OJJ57137.1"/>
    <property type="molecule type" value="Genomic_DNA"/>
</dbReference>
<dbReference type="PANTHER" id="PTHR43669:SF3">
    <property type="entry name" value="ALCOHOL DEHYDROGENASE, PUTATIVE (AFU_ORTHOLOGUE AFUA_3G03445)-RELATED"/>
    <property type="match status" value="1"/>
</dbReference>
<comment type="similarity">
    <text evidence="1">Belongs to the short-chain dehydrogenases/reductases (SDR) family.</text>
</comment>
<dbReference type="Proteomes" id="UP000184356">
    <property type="component" value="Unassembled WGS sequence"/>
</dbReference>
<dbReference type="STRING" id="1036612.A0A1L9TCI8"/>
<evidence type="ECO:0000313" key="4">
    <source>
        <dbReference type="Proteomes" id="UP000184356"/>
    </source>
</evidence>
<dbReference type="SUPFAM" id="SSF51735">
    <property type="entry name" value="NAD(P)-binding Rossmann-fold domains"/>
    <property type="match status" value="1"/>
</dbReference>
<proteinExistence type="inferred from homology"/>
<dbReference type="InterPro" id="IPR036291">
    <property type="entry name" value="NAD(P)-bd_dom_sf"/>
</dbReference>
<dbReference type="VEuPathDB" id="FungiDB:ASPSYDRAFT_47429"/>
<name>A0A1L9TCI8_9EURO</name>
<dbReference type="OrthoDB" id="10254221at2759"/>
<dbReference type="RefSeq" id="XP_040700943.1">
    <property type="nucleotide sequence ID" value="XM_040847426.1"/>
</dbReference>
<dbReference type="PANTHER" id="PTHR43669">
    <property type="entry name" value="5-KETO-D-GLUCONATE 5-REDUCTASE"/>
    <property type="match status" value="1"/>
</dbReference>
<dbReference type="GeneID" id="63763499"/>
<reference evidence="4" key="1">
    <citation type="journal article" date="2017" name="Genome Biol.">
        <title>Comparative genomics reveals high biological diversity and specific adaptations in the industrially and medically important fungal genus Aspergillus.</title>
        <authorList>
            <person name="de Vries R.P."/>
            <person name="Riley R."/>
            <person name="Wiebenga A."/>
            <person name="Aguilar-Osorio G."/>
            <person name="Amillis S."/>
            <person name="Uchima C.A."/>
            <person name="Anderluh G."/>
            <person name="Asadollahi M."/>
            <person name="Askin M."/>
            <person name="Barry K."/>
            <person name="Battaglia E."/>
            <person name="Bayram O."/>
            <person name="Benocci T."/>
            <person name="Braus-Stromeyer S.A."/>
            <person name="Caldana C."/>
            <person name="Canovas D."/>
            <person name="Cerqueira G.C."/>
            <person name="Chen F."/>
            <person name="Chen W."/>
            <person name="Choi C."/>
            <person name="Clum A."/>
            <person name="Dos Santos R.A."/>
            <person name="Damasio A.R."/>
            <person name="Diallinas G."/>
            <person name="Emri T."/>
            <person name="Fekete E."/>
            <person name="Flipphi M."/>
            <person name="Freyberg S."/>
            <person name="Gallo A."/>
            <person name="Gournas C."/>
            <person name="Habgood R."/>
            <person name="Hainaut M."/>
            <person name="Harispe M.L."/>
            <person name="Henrissat B."/>
            <person name="Hilden K.S."/>
            <person name="Hope R."/>
            <person name="Hossain A."/>
            <person name="Karabika E."/>
            <person name="Karaffa L."/>
            <person name="Karanyi Z."/>
            <person name="Krasevec N."/>
            <person name="Kuo A."/>
            <person name="Kusch H."/>
            <person name="LaButti K."/>
            <person name="Lagendijk E.L."/>
            <person name="Lapidus A."/>
            <person name="Levasseur A."/>
            <person name="Lindquist E."/>
            <person name="Lipzen A."/>
            <person name="Logrieco A.F."/>
            <person name="MacCabe A."/>
            <person name="Maekelae M.R."/>
            <person name="Malavazi I."/>
            <person name="Melin P."/>
            <person name="Meyer V."/>
            <person name="Mielnichuk N."/>
            <person name="Miskei M."/>
            <person name="Molnar A.P."/>
            <person name="Mule G."/>
            <person name="Ngan C.Y."/>
            <person name="Orejas M."/>
            <person name="Orosz E."/>
            <person name="Ouedraogo J.P."/>
            <person name="Overkamp K.M."/>
            <person name="Park H.-S."/>
            <person name="Perrone G."/>
            <person name="Piumi F."/>
            <person name="Punt P.J."/>
            <person name="Ram A.F."/>
            <person name="Ramon A."/>
            <person name="Rauscher S."/>
            <person name="Record E."/>
            <person name="Riano-Pachon D.M."/>
            <person name="Robert V."/>
            <person name="Roehrig J."/>
            <person name="Ruller R."/>
            <person name="Salamov A."/>
            <person name="Salih N.S."/>
            <person name="Samson R.A."/>
            <person name="Sandor E."/>
            <person name="Sanguinetti M."/>
            <person name="Schuetze T."/>
            <person name="Sepcic K."/>
            <person name="Shelest E."/>
            <person name="Sherlock G."/>
            <person name="Sophianopoulou V."/>
            <person name="Squina F.M."/>
            <person name="Sun H."/>
            <person name="Susca A."/>
            <person name="Todd R.B."/>
            <person name="Tsang A."/>
            <person name="Unkles S.E."/>
            <person name="van de Wiele N."/>
            <person name="van Rossen-Uffink D."/>
            <person name="Oliveira J.V."/>
            <person name="Vesth T.C."/>
            <person name="Visser J."/>
            <person name="Yu J.-H."/>
            <person name="Zhou M."/>
            <person name="Andersen M.R."/>
            <person name="Archer D.B."/>
            <person name="Baker S.E."/>
            <person name="Benoit I."/>
            <person name="Brakhage A.A."/>
            <person name="Braus G.H."/>
            <person name="Fischer R."/>
            <person name="Frisvad J.C."/>
            <person name="Goldman G.H."/>
            <person name="Houbraken J."/>
            <person name="Oakley B."/>
            <person name="Pocsi I."/>
            <person name="Scazzocchio C."/>
            <person name="Seiboth B."/>
            <person name="vanKuyk P.A."/>
            <person name="Wortman J."/>
            <person name="Dyer P.S."/>
            <person name="Grigoriev I.V."/>
        </authorList>
    </citation>
    <scope>NUCLEOTIDE SEQUENCE [LARGE SCALE GENOMIC DNA]</scope>
    <source>
        <strain evidence="4">CBS 593.65</strain>
    </source>
</reference>
<dbReference type="Pfam" id="PF00106">
    <property type="entry name" value="adh_short"/>
    <property type="match status" value="1"/>
</dbReference>
<sequence length="236" mass="25506">MQTVLVLGATGNIGVAAVKAALRTGRNVLAIVRNQNSADKLVHHVGSKEGITFVEADVLSDSGVQGVVDQVLAGKLPAFQHVYSCVGGEYVQTPLTEITTERFRLNVNSMFEAAFYGYRATIPYLRSQSNPTTWTLCTGASGDWGTHALPAMTQGALFSFSIVAARETADTNVRFNEAYLALRVEVDEDAAVHGVSSASEYAAVYEAILDREDIRGSRVGVWKVEDMKDLKVSPKF</sequence>
<keyword evidence="2" id="KW-0560">Oxidoreductase</keyword>
<dbReference type="AlphaFoldDB" id="A0A1L9TCI8"/>
<protein>
    <recommendedName>
        <fullName evidence="5">NAD(P)-binding domain-containing protein</fullName>
    </recommendedName>
</protein>